<evidence type="ECO:0000256" key="4">
    <source>
        <dbReference type="ARBA" id="ARBA00022737"/>
    </source>
</evidence>
<proteinExistence type="predicted"/>
<dbReference type="InterPro" id="IPR057595">
    <property type="entry name" value="TopB1_SLF1_BRCT"/>
</dbReference>
<evidence type="ECO:0000256" key="8">
    <source>
        <dbReference type="ARBA" id="ARBA00023242"/>
    </source>
</evidence>
<reference evidence="12 13" key="1">
    <citation type="submission" date="2024-06" db="EMBL/GenBank/DDBJ databases">
        <title>The draft genome of Grus japonensis, version 3.</title>
        <authorList>
            <person name="Nabeshima K."/>
            <person name="Suzuki S."/>
            <person name="Onuma M."/>
        </authorList>
    </citation>
    <scope>NUCLEOTIDE SEQUENCE [LARGE SCALE GENOMIC DNA]</scope>
    <source>
        <strain evidence="12 13">451A</strain>
    </source>
</reference>
<comment type="subcellular location">
    <subcellularLocation>
        <location evidence="2">Cytoplasm</location>
        <location evidence="2">Cytoskeleton</location>
        <location evidence="2">Microtubule organizing center</location>
        <location evidence="2">Centrosome</location>
    </subcellularLocation>
    <subcellularLocation>
        <location evidence="1">Nucleus</location>
    </subcellularLocation>
</comment>
<dbReference type="PROSITE" id="PS50297">
    <property type="entry name" value="ANK_REP_REGION"/>
    <property type="match status" value="2"/>
</dbReference>
<evidence type="ECO:0000259" key="10">
    <source>
        <dbReference type="Pfam" id="PF16770"/>
    </source>
</evidence>
<comment type="caution">
    <text evidence="12">The sequence shown here is derived from an EMBL/GenBank/DDBJ whole genome shotgun (WGS) entry which is preliminary data.</text>
</comment>
<dbReference type="Proteomes" id="UP001623348">
    <property type="component" value="Unassembled WGS sequence"/>
</dbReference>
<evidence type="ECO:0000256" key="9">
    <source>
        <dbReference type="PROSITE-ProRule" id="PRU00023"/>
    </source>
</evidence>
<dbReference type="Pfam" id="PF23294">
    <property type="entry name" value="BRCT_TopB1_SLF1"/>
    <property type="match status" value="1"/>
</dbReference>
<dbReference type="InterPro" id="IPR036770">
    <property type="entry name" value="Ankyrin_rpt-contain_sf"/>
</dbReference>
<organism evidence="12 13">
    <name type="scientific">Grus japonensis</name>
    <name type="common">Japanese crane</name>
    <name type="synonym">Red-crowned crane</name>
    <dbReference type="NCBI Taxonomy" id="30415"/>
    <lineage>
        <taxon>Eukaryota</taxon>
        <taxon>Metazoa</taxon>
        <taxon>Chordata</taxon>
        <taxon>Craniata</taxon>
        <taxon>Vertebrata</taxon>
        <taxon>Euteleostomi</taxon>
        <taxon>Archelosauria</taxon>
        <taxon>Archosauria</taxon>
        <taxon>Dinosauria</taxon>
        <taxon>Saurischia</taxon>
        <taxon>Theropoda</taxon>
        <taxon>Coelurosauria</taxon>
        <taxon>Aves</taxon>
        <taxon>Neognathae</taxon>
        <taxon>Neoaves</taxon>
        <taxon>Gruiformes</taxon>
        <taxon>Gruidae</taxon>
        <taxon>Grus</taxon>
    </lineage>
</organism>
<evidence type="ECO:0000256" key="1">
    <source>
        <dbReference type="ARBA" id="ARBA00004123"/>
    </source>
</evidence>
<dbReference type="SUPFAM" id="SSF52113">
    <property type="entry name" value="BRCT domain"/>
    <property type="match status" value="1"/>
</dbReference>
<keyword evidence="5" id="KW-0227">DNA damage</keyword>
<evidence type="ECO:0000313" key="13">
    <source>
        <dbReference type="Proteomes" id="UP001623348"/>
    </source>
</evidence>
<dbReference type="PANTHER" id="PTHR46677">
    <property type="entry name" value="SMC5-SMC6 COMPLEX LOCALIZATION FACTOR PROTEIN 1"/>
    <property type="match status" value="1"/>
</dbReference>
<evidence type="ECO:0000259" key="11">
    <source>
        <dbReference type="Pfam" id="PF23294"/>
    </source>
</evidence>
<accession>A0ABC9Y8P8</accession>
<dbReference type="FunFam" id="3.40.50.10190:FF:000018">
    <property type="entry name" value="DNA topoisomerase 2-binding protein 1"/>
    <property type="match status" value="1"/>
</dbReference>
<keyword evidence="9" id="KW-0040">ANK repeat</keyword>
<dbReference type="PROSITE" id="PS50088">
    <property type="entry name" value="ANK_REPEAT"/>
    <property type="match status" value="3"/>
</dbReference>
<evidence type="ECO:0000256" key="7">
    <source>
        <dbReference type="ARBA" id="ARBA00023212"/>
    </source>
</evidence>
<dbReference type="GO" id="GO:0006281">
    <property type="term" value="P:DNA repair"/>
    <property type="evidence" value="ECO:0007669"/>
    <property type="project" value="UniProtKB-KW"/>
</dbReference>
<evidence type="ECO:0000256" key="5">
    <source>
        <dbReference type="ARBA" id="ARBA00022763"/>
    </source>
</evidence>
<keyword evidence="6" id="KW-0234">DNA repair</keyword>
<dbReference type="Gene3D" id="1.25.40.20">
    <property type="entry name" value="Ankyrin repeat-containing domain"/>
    <property type="match status" value="1"/>
</dbReference>
<dbReference type="InterPro" id="IPR042479">
    <property type="entry name" value="Slf1"/>
</dbReference>
<feature type="repeat" description="ANK" evidence="9">
    <location>
        <begin position="746"/>
        <end position="778"/>
    </location>
</feature>
<evidence type="ECO:0000256" key="6">
    <source>
        <dbReference type="ARBA" id="ARBA00023204"/>
    </source>
</evidence>
<dbReference type="PANTHER" id="PTHR46677:SF1">
    <property type="entry name" value="SMC5-SMC6 COMPLEX LOCALIZATION FACTOR PROTEIN 1"/>
    <property type="match status" value="1"/>
</dbReference>
<dbReference type="CDD" id="cd17750">
    <property type="entry name" value="BRCT_SLF1"/>
    <property type="match status" value="1"/>
</dbReference>
<dbReference type="InterPro" id="IPR002110">
    <property type="entry name" value="Ankyrin_rpt"/>
</dbReference>
<dbReference type="InterPro" id="IPR001357">
    <property type="entry name" value="BRCT_dom"/>
</dbReference>
<keyword evidence="13" id="KW-1185">Reference proteome</keyword>
<dbReference type="SMART" id="SM00248">
    <property type="entry name" value="ANK"/>
    <property type="match status" value="3"/>
</dbReference>
<evidence type="ECO:0000313" key="12">
    <source>
        <dbReference type="EMBL" id="GAB0206151.1"/>
    </source>
</evidence>
<dbReference type="Pfam" id="PF16770">
    <property type="entry name" value="RTT107_BRCT_5"/>
    <property type="match status" value="1"/>
</dbReference>
<feature type="domain" description="TopBP1/SLF1 BRCT" evidence="11">
    <location>
        <begin position="124"/>
        <end position="214"/>
    </location>
</feature>
<dbReference type="GO" id="GO:0005813">
    <property type="term" value="C:centrosome"/>
    <property type="evidence" value="ECO:0007669"/>
    <property type="project" value="UniProtKB-SubCell"/>
</dbReference>
<keyword evidence="7" id="KW-0206">Cytoskeleton</keyword>
<keyword evidence="8" id="KW-0539">Nucleus</keyword>
<feature type="repeat" description="ANK" evidence="9">
    <location>
        <begin position="712"/>
        <end position="744"/>
    </location>
</feature>
<sequence>MACMASDGQKRIIQLTGFKKGEKKALVERLFKLDCVFLDTKKYRNCTHLIAKKLCKSEKFLAACAAGKWILTKEYIINSAESGRWLDETTYEWGYEIEKDTHYSPQMQSAPKRWREELTHSSAPGAFHRWKVVLLVKEGDKRMASIRRVLQAGKATICSSQNAERNITHIFTNNNFFPMQNTKCLSEARYYPWQYLGDYLFENEIENTEDTQMNRFLAAEEADQIMPNMQLAEMKNAIIKHMYFAVAVQHRLAQKDQLNKYHPEVCHSEVKNTDLSRGTWYILEGLAEEYLFLDVITELAAGQKYSTPPVQLLHSLLEYVLSGNTDAVFNAKLHHILYLVLQCDPPWKSPSMLKYYLDLLQCPICKKGTWSWIEMLVRSCLYCKPICHAIPVPGREDEQRIVHRTLLKFFFDLVKAEVEFLTKSLVEETNSQHQQVMPQTVLLKTFWLRSETPVLFTKHINILADWVILSHRELNRKNDAFGYEIAGLLNAILGTVVEYWIISSLLMDRNVFHQVADDLAQYIAISCDDFSICDLKMFISSIPSLWLQMFVAEAVFKNMCLKRSITVSTESLSLQKIVCSYFPALQEVGMHETRKISKAKKKKIGQRPCPESQRALQMLNGDKQNQVKVLPDLPDLIFSKPPPLTKKRRAKAEVEASRTKENRYRLAEEVHFYRRNTKGETALHRACISNKVERLIQLLSSPGTDINAKDYAGWTPLHEACNHGSTVCVREILQRCPEVDLLSQVDGVTPLHDALSNGHVEIGKLLLQHGGPVLLQQRDSNGKLPLDYLESVQVKQELLNVVHPDENIESFYERTEQDFSSQQRELTRWVPVTRALERSSHRIIIEQRSFGWKRPLRSSSPNDAAKGQIPQITSGVLGSALTCAGLQWFDESIIVAVYKMIWSWRTGEVPEGWRKDSVTLVFKKGKKKDPGNNRPASLTSIPGKGMEQLILGVIDKHVEEKDVIGSGQHRFTSGKSCLTNMIAFYDGMTSWVDEGRAADVVYLDCI</sequence>
<dbReference type="InterPro" id="IPR049935">
    <property type="entry name" value="BRCT_SLF1"/>
</dbReference>
<keyword evidence="4" id="KW-0677">Repeat</keyword>
<feature type="repeat" description="ANK" evidence="9">
    <location>
        <begin position="678"/>
        <end position="711"/>
    </location>
</feature>
<name>A0ABC9Y8P8_GRUJA</name>
<dbReference type="GO" id="GO:0005634">
    <property type="term" value="C:nucleus"/>
    <property type="evidence" value="ECO:0007669"/>
    <property type="project" value="UniProtKB-SubCell"/>
</dbReference>
<dbReference type="AlphaFoldDB" id="A0ABC9Y8P8"/>
<dbReference type="Pfam" id="PF12796">
    <property type="entry name" value="Ank_2"/>
    <property type="match status" value="1"/>
</dbReference>
<feature type="domain" description="BRCT" evidence="10">
    <location>
        <begin position="13"/>
        <end position="91"/>
    </location>
</feature>
<keyword evidence="3" id="KW-0963">Cytoplasm</keyword>
<dbReference type="EMBL" id="BAAFJT010000040">
    <property type="protein sequence ID" value="GAB0206151.1"/>
    <property type="molecule type" value="Genomic_DNA"/>
</dbReference>
<dbReference type="InterPro" id="IPR036420">
    <property type="entry name" value="BRCT_dom_sf"/>
</dbReference>
<gene>
    <name evidence="12" type="ORF">GRJ2_003080700</name>
</gene>
<dbReference type="SUPFAM" id="SSF48403">
    <property type="entry name" value="Ankyrin repeat"/>
    <property type="match status" value="1"/>
</dbReference>
<evidence type="ECO:0000256" key="3">
    <source>
        <dbReference type="ARBA" id="ARBA00022490"/>
    </source>
</evidence>
<dbReference type="Gene3D" id="3.40.50.10190">
    <property type="entry name" value="BRCT domain"/>
    <property type="match status" value="2"/>
</dbReference>
<protein>
    <submittedName>
        <fullName evidence="12">SMC5-SMC6 complex localization factor protein 1</fullName>
    </submittedName>
</protein>
<evidence type="ECO:0000256" key="2">
    <source>
        <dbReference type="ARBA" id="ARBA00004300"/>
    </source>
</evidence>